<keyword evidence="10 14" id="KW-0067">ATP-binding</keyword>
<dbReference type="EC" id="2.7.1.26" evidence="14"/>
<dbReference type="SMART" id="SM00904">
    <property type="entry name" value="Flavokinase"/>
    <property type="match status" value="1"/>
</dbReference>
<dbReference type="SUPFAM" id="SSF52374">
    <property type="entry name" value="Nucleotidylyl transferase"/>
    <property type="match status" value="1"/>
</dbReference>
<dbReference type="STRING" id="525903.Taci_0988"/>
<evidence type="ECO:0000256" key="11">
    <source>
        <dbReference type="ARBA" id="ARBA00023268"/>
    </source>
</evidence>
<dbReference type="PATRIC" id="fig|525903.6.peg.986"/>
<dbReference type="GO" id="GO:0008531">
    <property type="term" value="F:riboflavin kinase activity"/>
    <property type="evidence" value="ECO:0007669"/>
    <property type="project" value="UniProtKB-UniRule"/>
</dbReference>
<evidence type="ECO:0000256" key="3">
    <source>
        <dbReference type="ARBA" id="ARBA00022630"/>
    </source>
</evidence>
<dbReference type="Pfam" id="PF01687">
    <property type="entry name" value="Flavokinase"/>
    <property type="match status" value="1"/>
</dbReference>
<dbReference type="PANTHER" id="PTHR22749:SF6">
    <property type="entry name" value="RIBOFLAVIN KINASE"/>
    <property type="match status" value="1"/>
</dbReference>
<dbReference type="GO" id="GO:0009398">
    <property type="term" value="P:FMN biosynthetic process"/>
    <property type="evidence" value="ECO:0007669"/>
    <property type="project" value="UniProtKB-UniRule"/>
</dbReference>
<sequence>MGCGPREMRGRRPMIWVIGYFDGFHLGHQALLREAMRAARERSVDWGVLSFTPHPRGVISGRPMELLFTPRERGVLVDFLGVPVLKELPFDRALADMSPLEFLQMMEARLSPTGVVVGGNFRFGKGRSGDVDLLRDFCHRRGWFFKSVRCLELGGEPVSSTRIRETLVSGRAQDVSAMLGYPFMILGRVCRGDQRGRAIGFPTANLSIPHGKLLPARGVYGALAWVDGGWHPSALNVGFNPTFEGVRGIRVEAHLMGFQGDIYGREMAVFPLKMIREEHKFPSVAQLVRQMEMDVEEARRICLGYPEDFKAKMSKALGSALGCVEVEAKNSVN</sequence>
<evidence type="ECO:0000313" key="16">
    <source>
        <dbReference type="EMBL" id="ACZ19220.1"/>
    </source>
</evidence>
<evidence type="ECO:0000256" key="8">
    <source>
        <dbReference type="ARBA" id="ARBA00022777"/>
    </source>
</evidence>
<dbReference type="GO" id="GO:0006747">
    <property type="term" value="P:FAD biosynthetic process"/>
    <property type="evidence" value="ECO:0007669"/>
    <property type="project" value="UniProtKB-UniRule"/>
</dbReference>
<dbReference type="InterPro" id="IPR014729">
    <property type="entry name" value="Rossmann-like_a/b/a_fold"/>
</dbReference>
<evidence type="ECO:0000256" key="2">
    <source>
        <dbReference type="ARBA" id="ARBA00005201"/>
    </source>
</evidence>
<proteinExistence type="inferred from homology"/>
<evidence type="ECO:0000256" key="9">
    <source>
        <dbReference type="ARBA" id="ARBA00022827"/>
    </source>
</evidence>
<dbReference type="NCBIfam" id="TIGR00083">
    <property type="entry name" value="ribF"/>
    <property type="match status" value="1"/>
</dbReference>
<comment type="pathway">
    <text evidence="1 14">Cofactor biosynthesis; FAD biosynthesis; FAD from FMN: step 1/1.</text>
</comment>
<comment type="pathway">
    <text evidence="2 14">Cofactor biosynthesis; FMN biosynthesis; FMN from riboflavin (ATP route): step 1/1.</text>
</comment>
<dbReference type="Proteomes" id="UP000002030">
    <property type="component" value="Chromosome"/>
</dbReference>
<keyword evidence="4 14" id="KW-0288">FMN</keyword>
<dbReference type="AlphaFoldDB" id="D1BAB7"/>
<evidence type="ECO:0000256" key="13">
    <source>
        <dbReference type="ARBA" id="ARBA00049494"/>
    </source>
</evidence>
<dbReference type="CDD" id="cd02064">
    <property type="entry name" value="FAD_synthetase_N"/>
    <property type="match status" value="1"/>
</dbReference>
<dbReference type="HOGENOM" id="CLU_048437_0_2_0"/>
<dbReference type="EC" id="2.7.7.2" evidence="14"/>
<dbReference type="PANTHER" id="PTHR22749">
    <property type="entry name" value="RIBOFLAVIN KINASE/FMN ADENYLYLTRANSFERASE"/>
    <property type="match status" value="1"/>
</dbReference>
<keyword evidence="6 14" id="KW-0548">Nucleotidyltransferase</keyword>
<dbReference type="PIRSF" id="PIRSF004491">
    <property type="entry name" value="FAD_Synth"/>
    <property type="match status" value="1"/>
</dbReference>
<dbReference type="GO" id="GO:0003919">
    <property type="term" value="F:FMN adenylyltransferase activity"/>
    <property type="evidence" value="ECO:0007669"/>
    <property type="project" value="UniProtKB-UniRule"/>
</dbReference>
<dbReference type="EnsemblBacteria" id="ACZ19220">
    <property type="protein sequence ID" value="ACZ19220"/>
    <property type="gene ID" value="Taci_0988"/>
</dbReference>
<evidence type="ECO:0000256" key="14">
    <source>
        <dbReference type="PIRNR" id="PIRNR004491"/>
    </source>
</evidence>
<dbReference type="GO" id="GO:0009231">
    <property type="term" value="P:riboflavin biosynthetic process"/>
    <property type="evidence" value="ECO:0007669"/>
    <property type="project" value="InterPro"/>
</dbReference>
<comment type="catalytic activity">
    <reaction evidence="12 14">
        <text>riboflavin + ATP = FMN + ADP + H(+)</text>
        <dbReference type="Rhea" id="RHEA:14357"/>
        <dbReference type="ChEBI" id="CHEBI:15378"/>
        <dbReference type="ChEBI" id="CHEBI:30616"/>
        <dbReference type="ChEBI" id="CHEBI:57986"/>
        <dbReference type="ChEBI" id="CHEBI:58210"/>
        <dbReference type="ChEBI" id="CHEBI:456216"/>
        <dbReference type="EC" id="2.7.1.26"/>
    </reaction>
</comment>
<dbReference type="InterPro" id="IPR015865">
    <property type="entry name" value="Riboflavin_kinase_bac/euk"/>
</dbReference>
<feature type="domain" description="Riboflavin kinase" evidence="15">
    <location>
        <begin position="178"/>
        <end position="303"/>
    </location>
</feature>
<keyword evidence="7 14" id="KW-0547">Nucleotide-binding</keyword>
<protein>
    <recommendedName>
        <fullName evidence="14">Riboflavin biosynthesis protein</fullName>
    </recommendedName>
    <domain>
        <recommendedName>
            <fullName evidence="14">Riboflavin kinase</fullName>
            <ecNumber evidence="14">2.7.1.26</ecNumber>
        </recommendedName>
        <alternativeName>
            <fullName evidence="14">Flavokinase</fullName>
        </alternativeName>
    </domain>
    <domain>
        <recommendedName>
            <fullName evidence="14">FMN adenylyltransferase</fullName>
            <ecNumber evidence="14">2.7.7.2</ecNumber>
        </recommendedName>
        <alternativeName>
            <fullName evidence="14">FAD pyrophosphorylase</fullName>
        </alternativeName>
        <alternativeName>
            <fullName evidence="14">FAD synthase</fullName>
        </alternativeName>
    </domain>
</protein>
<dbReference type="InterPro" id="IPR023465">
    <property type="entry name" value="Riboflavin_kinase_dom_sf"/>
</dbReference>
<keyword evidence="11" id="KW-0511">Multifunctional enzyme</keyword>
<evidence type="ECO:0000256" key="5">
    <source>
        <dbReference type="ARBA" id="ARBA00022679"/>
    </source>
</evidence>
<keyword evidence="5 14" id="KW-0808">Transferase</keyword>
<organism evidence="16 17">
    <name type="scientific">Thermanaerovibrio acidaminovorans (strain ATCC 49978 / DSM 6589 / Su883)</name>
    <name type="common">Selenomonas acidaminovorans</name>
    <dbReference type="NCBI Taxonomy" id="525903"/>
    <lineage>
        <taxon>Bacteria</taxon>
        <taxon>Thermotogati</taxon>
        <taxon>Synergistota</taxon>
        <taxon>Synergistia</taxon>
        <taxon>Synergistales</taxon>
        <taxon>Synergistaceae</taxon>
        <taxon>Thermanaerovibrio</taxon>
    </lineage>
</organism>
<evidence type="ECO:0000313" key="17">
    <source>
        <dbReference type="Proteomes" id="UP000002030"/>
    </source>
</evidence>
<evidence type="ECO:0000259" key="15">
    <source>
        <dbReference type="SMART" id="SM00904"/>
    </source>
</evidence>
<dbReference type="Gene3D" id="3.40.50.620">
    <property type="entry name" value="HUPs"/>
    <property type="match status" value="1"/>
</dbReference>
<evidence type="ECO:0000256" key="1">
    <source>
        <dbReference type="ARBA" id="ARBA00004726"/>
    </source>
</evidence>
<keyword evidence="9 14" id="KW-0274">FAD</keyword>
<keyword evidence="8 14" id="KW-0418">Kinase</keyword>
<dbReference type="eggNOG" id="COG0196">
    <property type="taxonomic scope" value="Bacteria"/>
</dbReference>
<evidence type="ECO:0000256" key="6">
    <source>
        <dbReference type="ARBA" id="ARBA00022695"/>
    </source>
</evidence>
<dbReference type="GO" id="GO:0005524">
    <property type="term" value="F:ATP binding"/>
    <property type="evidence" value="ECO:0007669"/>
    <property type="project" value="UniProtKB-UniRule"/>
</dbReference>
<dbReference type="KEGG" id="tai:Taci_0988"/>
<keyword evidence="17" id="KW-1185">Reference proteome</keyword>
<comment type="catalytic activity">
    <reaction evidence="13 14">
        <text>FMN + ATP + H(+) = FAD + diphosphate</text>
        <dbReference type="Rhea" id="RHEA:17237"/>
        <dbReference type="ChEBI" id="CHEBI:15378"/>
        <dbReference type="ChEBI" id="CHEBI:30616"/>
        <dbReference type="ChEBI" id="CHEBI:33019"/>
        <dbReference type="ChEBI" id="CHEBI:57692"/>
        <dbReference type="ChEBI" id="CHEBI:58210"/>
        <dbReference type="EC" id="2.7.7.2"/>
    </reaction>
</comment>
<dbReference type="OrthoDB" id="9803667at2"/>
<gene>
    <name evidence="16" type="ordered locus">Taci_0988</name>
</gene>
<name>D1BAB7_THEAS</name>
<evidence type="ECO:0000256" key="7">
    <source>
        <dbReference type="ARBA" id="ARBA00022741"/>
    </source>
</evidence>
<dbReference type="Pfam" id="PF06574">
    <property type="entry name" value="FAD_syn"/>
    <property type="match status" value="1"/>
</dbReference>
<evidence type="ECO:0000256" key="4">
    <source>
        <dbReference type="ARBA" id="ARBA00022643"/>
    </source>
</evidence>
<evidence type="ECO:0000256" key="12">
    <source>
        <dbReference type="ARBA" id="ARBA00047880"/>
    </source>
</evidence>
<dbReference type="UniPathway" id="UPA00276">
    <property type="reaction ID" value="UER00406"/>
</dbReference>
<comment type="similarity">
    <text evidence="14">Belongs to the ribF family.</text>
</comment>
<dbReference type="SUPFAM" id="SSF82114">
    <property type="entry name" value="Riboflavin kinase-like"/>
    <property type="match status" value="1"/>
</dbReference>
<dbReference type="InterPro" id="IPR023468">
    <property type="entry name" value="Riboflavin_kinase"/>
</dbReference>
<dbReference type="InterPro" id="IPR015864">
    <property type="entry name" value="FAD_synthase"/>
</dbReference>
<dbReference type="InterPro" id="IPR002606">
    <property type="entry name" value="Riboflavin_kinase_bac"/>
</dbReference>
<reference evidence="16 17" key="1">
    <citation type="journal article" date="2009" name="Stand. Genomic Sci.">
        <title>Complete genome sequence of Thermanaerovibrio acidaminovorans type strain (Su883).</title>
        <authorList>
            <person name="Chovatia M."/>
            <person name="Sikorski J."/>
            <person name="Schroder M."/>
            <person name="Lapidus A."/>
            <person name="Nolan M."/>
            <person name="Tice H."/>
            <person name="Glavina Del Rio T."/>
            <person name="Copeland A."/>
            <person name="Cheng J.F."/>
            <person name="Lucas S."/>
            <person name="Chen F."/>
            <person name="Bruce D."/>
            <person name="Goodwin L."/>
            <person name="Pitluck S."/>
            <person name="Ivanova N."/>
            <person name="Mavromatis K."/>
            <person name="Ovchinnikova G."/>
            <person name="Pati A."/>
            <person name="Chen A."/>
            <person name="Palaniappan K."/>
            <person name="Land M."/>
            <person name="Hauser L."/>
            <person name="Chang Y.J."/>
            <person name="Jeffries C.D."/>
            <person name="Chain P."/>
            <person name="Saunders E."/>
            <person name="Detter J.C."/>
            <person name="Brettin T."/>
            <person name="Rohde M."/>
            <person name="Goker M."/>
            <person name="Spring S."/>
            <person name="Bristow J."/>
            <person name="Markowitz V."/>
            <person name="Hugenholtz P."/>
            <person name="Kyrpides N.C."/>
            <person name="Klenk H.P."/>
            <person name="Eisen J.A."/>
        </authorList>
    </citation>
    <scope>NUCLEOTIDE SEQUENCE [LARGE SCALE GENOMIC DNA]</scope>
    <source>
        <strain evidence="17">ATCC 49978 / DSM 6589 / Su883</strain>
    </source>
</reference>
<accession>D1BAB7</accession>
<dbReference type="Gene3D" id="2.40.30.30">
    <property type="entry name" value="Riboflavin kinase-like"/>
    <property type="match status" value="1"/>
</dbReference>
<dbReference type="EMBL" id="CP001818">
    <property type="protein sequence ID" value="ACZ19220.1"/>
    <property type="molecule type" value="Genomic_DNA"/>
</dbReference>
<keyword evidence="3 14" id="KW-0285">Flavoprotein</keyword>
<dbReference type="UniPathway" id="UPA00277">
    <property type="reaction ID" value="UER00407"/>
</dbReference>
<evidence type="ECO:0000256" key="10">
    <source>
        <dbReference type="ARBA" id="ARBA00022840"/>
    </source>
</evidence>